<dbReference type="PANTHER" id="PTHR16255">
    <property type="entry name" value="REQUIRED FOR MEIOTIC NUCLEAR DIVISION PROTEIN 1 HOMOLOG"/>
    <property type="match status" value="1"/>
</dbReference>
<dbReference type="eggNOG" id="KOG2861">
    <property type="taxonomic scope" value="Eukaryota"/>
</dbReference>
<reference evidence="4 5" key="1">
    <citation type="submission" date="2009-08" db="EMBL/GenBank/DDBJ databases">
        <title>The Genome Sequence of Spizellomyces punctatus strain DAOM BR117.</title>
        <authorList>
            <consortium name="The Broad Institute Genome Sequencing Platform"/>
            <person name="Russ C."/>
            <person name="Cuomo C."/>
            <person name="Shea T."/>
            <person name="Young S.K."/>
            <person name="Zeng Q."/>
            <person name="Koehrsen M."/>
            <person name="Haas B."/>
            <person name="Borodovsky M."/>
            <person name="Guigo R."/>
            <person name="Alvarado L."/>
            <person name="Berlin A."/>
            <person name="Bochicchio J."/>
            <person name="Borenstein D."/>
            <person name="Chapman S."/>
            <person name="Chen Z."/>
            <person name="Engels R."/>
            <person name="Freedman E."/>
            <person name="Gellesch M."/>
            <person name="Goldberg J."/>
            <person name="Griggs A."/>
            <person name="Gujja S."/>
            <person name="Heiman D."/>
            <person name="Hepburn T."/>
            <person name="Howarth C."/>
            <person name="Jen D."/>
            <person name="Larson L."/>
            <person name="Lewis B."/>
            <person name="Mehta T."/>
            <person name="Park D."/>
            <person name="Pearson M."/>
            <person name="Roberts A."/>
            <person name="Saif S."/>
            <person name="Shenoy N."/>
            <person name="Sisk P."/>
            <person name="Stolte C."/>
            <person name="Sykes S."/>
            <person name="Thomson T."/>
            <person name="Walk T."/>
            <person name="White J."/>
            <person name="Yandava C."/>
            <person name="Burger G."/>
            <person name="Gray M.W."/>
            <person name="Holland P.W.H."/>
            <person name="King N."/>
            <person name="Lang F.B.F."/>
            <person name="Roger A.J."/>
            <person name="Ruiz-Trillo I."/>
            <person name="Lander E."/>
            <person name="Nusbaum C."/>
        </authorList>
    </citation>
    <scope>NUCLEOTIDE SEQUENCE [LARGE SCALE GENOMIC DNA]</scope>
    <source>
        <strain evidence="4 5">DAOM BR117</strain>
    </source>
</reference>
<feature type="region of interest" description="Disordered" evidence="2">
    <location>
        <begin position="380"/>
        <end position="458"/>
    </location>
</feature>
<dbReference type="InParanoid" id="A0A0L0HI46"/>
<dbReference type="InterPro" id="IPR003734">
    <property type="entry name" value="DUF155"/>
</dbReference>
<gene>
    <name evidence="4" type="ORF">SPPG_04853</name>
</gene>
<dbReference type="Pfam" id="PF02582">
    <property type="entry name" value="DUF155"/>
    <property type="match status" value="1"/>
</dbReference>
<evidence type="ECO:0000313" key="4">
    <source>
        <dbReference type="EMBL" id="KND00545.1"/>
    </source>
</evidence>
<dbReference type="Proteomes" id="UP000053201">
    <property type="component" value="Unassembled WGS sequence"/>
</dbReference>
<dbReference type="GO" id="GO:0070131">
    <property type="term" value="P:positive regulation of mitochondrial translation"/>
    <property type="evidence" value="ECO:0007669"/>
    <property type="project" value="TreeGrafter"/>
</dbReference>
<organism evidence="4 5">
    <name type="scientific">Spizellomyces punctatus (strain DAOM BR117)</name>
    <dbReference type="NCBI Taxonomy" id="645134"/>
    <lineage>
        <taxon>Eukaryota</taxon>
        <taxon>Fungi</taxon>
        <taxon>Fungi incertae sedis</taxon>
        <taxon>Chytridiomycota</taxon>
        <taxon>Chytridiomycota incertae sedis</taxon>
        <taxon>Chytridiomycetes</taxon>
        <taxon>Spizellomycetales</taxon>
        <taxon>Spizellomycetaceae</taxon>
        <taxon>Spizellomyces</taxon>
    </lineage>
</organism>
<evidence type="ECO:0000256" key="1">
    <source>
        <dbReference type="ARBA" id="ARBA00008306"/>
    </source>
</evidence>
<evidence type="ECO:0000313" key="5">
    <source>
        <dbReference type="Proteomes" id="UP000053201"/>
    </source>
</evidence>
<dbReference type="InterPro" id="IPR051624">
    <property type="entry name" value="RMD1/Sad1-interacting"/>
</dbReference>
<keyword evidence="5" id="KW-1185">Reference proteome</keyword>
<feature type="compositionally biased region" description="Basic and acidic residues" evidence="2">
    <location>
        <begin position="412"/>
        <end position="435"/>
    </location>
</feature>
<dbReference type="AlphaFoldDB" id="A0A0L0HI46"/>
<comment type="similarity">
    <text evidence="1">Belongs to the RMD1/sif2 family.</text>
</comment>
<evidence type="ECO:0000256" key="2">
    <source>
        <dbReference type="SAM" id="MobiDB-lite"/>
    </source>
</evidence>
<sequence length="458" mass="51573">MASIKPRMLGGLKRLVCQSSQKAFSPSLRRACELHVQRPVQQRLSRAFTTSPIIRIGANPRVEDNRPSGPNWRAKKKKGVRDVGREESGQPSVVVPPMDEGMRATAYCTAENYNFTTLLPLLQRKYLLLPFIADDVYHIRLVNPSESISSSAGHDAEAFIFRDGTFATWGATDAQNAALLRLVKQVEINPYKEAETEWFHYCVDLDQAGGLTADTIIIGNSLPAHQARLAYSSGLARSVKLAALEEMLEKHLEKNRHIPQVLLQGKKLPLSRAAVLQNLGELFSLRGHLNLHGELLDSPDFCWSSAKMEDIFDRISRNLDVRPRIAVFNKKLDYANELTEVIRSHLHTKHSTGLEWGIIILIMIEVGFQVYHTYKEWEANNPSSRRSAPQVSPEFVPDEALEETVKPMLGKGEPRRRGEREREDIGHRREFRGEASEEDESGLTLAPALSGTSSRWRV</sequence>
<dbReference type="OMA" id="KLGMWEA"/>
<feature type="compositionally biased region" description="Polar residues" evidence="2">
    <location>
        <begin position="380"/>
        <end position="390"/>
    </location>
</feature>
<accession>A0A0L0HI46</accession>
<dbReference type="OrthoDB" id="242766at2759"/>
<feature type="region of interest" description="Disordered" evidence="2">
    <location>
        <begin position="59"/>
        <end position="96"/>
    </location>
</feature>
<proteinExistence type="inferred from homology"/>
<dbReference type="VEuPathDB" id="FungiDB:SPPG_04853"/>
<dbReference type="PANTHER" id="PTHR16255:SF1">
    <property type="entry name" value="REQUIRED FOR MEIOTIC NUCLEAR DIVISION PROTEIN 1 HOMOLOG"/>
    <property type="match status" value="1"/>
</dbReference>
<dbReference type="GeneID" id="27688281"/>
<dbReference type="RefSeq" id="XP_016608584.1">
    <property type="nucleotide sequence ID" value="XM_016753091.1"/>
</dbReference>
<name>A0A0L0HI46_SPIPD</name>
<dbReference type="GO" id="GO:0005739">
    <property type="term" value="C:mitochondrion"/>
    <property type="evidence" value="ECO:0007669"/>
    <property type="project" value="UniProtKB-ARBA"/>
</dbReference>
<protein>
    <recommendedName>
        <fullName evidence="3">DUF155 domain-containing protein</fullName>
    </recommendedName>
</protein>
<feature type="domain" description="DUF155" evidence="3">
    <location>
        <begin position="159"/>
        <end position="329"/>
    </location>
</feature>
<evidence type="ECO:0000259" key="3">
    <source>
        <dbReference type="Pfam" id="PF02582"/>
    </source>
</evidence>
<dbReference type="EMBL" id="KQ257456">
    <property type="protein sequence ID" value="KND00545.1"/>
    <property type="molecule type" value="Genomic_DNA"/>
</dbReference>